<dbReference type="InterPro" id="IPR006076">
    <property type="entry name" value="FAD-dep_OxRdtase"/>
</dbReference>
<dbReference type="AlphaFoldDB" id="A0A1T4KKC0"/>
<dbReference type="STRING" id="1123491.SAMN02745782_00257"/>
<evidence type="ECO:0000259" key="4">
    <source>
        <dbReference type="Pfam" id="PF01266"/>
    </source>
</evidence>
<name>A0A1T4KKC0_VIBCI</name>
<dbReference type="PANTHER" id="PTHR43400:SF7">
    <property type="entry name" value="FAD-DEPENDENT OXIDOREDUCTASE 2 FAD BINDING DOMAIN-CONTAINING PROTEIN"/>
    <property type="match status" value="1"/>
</dbReference>
<dbReference type="SUPFAM" id="SSF51905">
    <property type="entry name" value="FAD/NAD(P)-binding domain"/>
    <property type="match status" value="1"/>
</dbReference>
<feature type="domain" description="FAD dependent oxidoreductase" evidence="4">
    <location>
        <begin position="19"/>
        <end position="343"/>
    </location>
</feature>
<evidence type="ECO:0000313" key="6">
    <source>
        <dbReference type="Proteomes" id="UP000190834"/>
    </source>
</evidence>
<dbReference type="RefSeq" id="WP_078924662.1">
    <property type="nucleotide sequence ID" value="NZ_FUXB01000001.1"/>
</dbReference>
<evidence type="ECO:0000256" key="3">
    <source>
        <dbReference type="ARBA" id="ARBA00023002"/>
    </source>
</evidence>
<proteinExistence type="predicted"/>
<dbReference type="Proteomes" id="UP000190834">
    <property type="component" value="Unassembled WGS sequence"/>
</dbReference>
<dbReference type="Pfam" id="PF01266">
    <property type="entry name" value="DAO"/>
    <property type="match status" value="1"/>
</dbReference>
<dbReference type="InterPro" id="IPR050315">
    <property type="entry name" value="FAD-oxidoreductase_2"/>
</dbReference>
<keyword evidence="2" id="KW-0285">Flavoprotein</keyword>
<dbReference type="GeneID" id="70583651"/>
<dbReference type="InterPro" id="IPR036188">
    <property type="entry name" value="FAD/NAD-bd_sf"/>
</dbReference>
<dbReference type="PANTHER" id="PTHR43400">
    <property type="entry name" value="FUMARATE REDUCTASE"/>
    <property type="match status" value="1"/>
</dbReference>
<protein>
    <submittedName>
        <fullName evidence="5">FAD dependent oxidoreductase</fullName>
    </submittedName>
</protein>
<evidence type="ECO:0000256" key="2">
    <source>
        <dbReference type="ARBA" id="ARBA00022827"/>
    </source>
</evidence>
<keyword evidence="2" id="KW-0274">FAD</keyword>
<gene>
    <name evidence="5" type="ORF">SAMN02745782_00257</name>
</gene>
<sequence length="489" mass="54422">MTSGSNMVSIKSAQPIPSVAIVGGGVAGSTAAIHLSEQGLKVSLLEKKADLVDGPPICHLHAGGNLYRDISLTQCMELLRQSIETIRLYPHTLNQRPTVIAVPHSDPGSSQELLARLEVIRTAYQRLVDEDPNNQILGEPKNYYRLYQQEELERLAKQSQPRYPQTMDDWLIPFAQYANLEQLKYPVVAVQEYGWSVFRLAASAALTLNRLDNCQVFTHSTLVHAVFMDDQWHLTYRDQAGIEHSLICDYLINACGYETGTIDDLTTHPRQRFVEFKAAYVSHWPQCHQAWPEVIFHGPRGTPKGMAQLTPYADGMFQLHGMTQDITLFNDGLVTSSSASSQPRLPQYLEQKITQGWSLESLTKRTQQAIDHMSQFIPEFSYAEVAGTPLFGAQQIPGEDASLRAADVTFEANHYARIEIVKGSSALEAAKKIVSTWQLINHVIPSSIEQQHPVSMSLTEQEVEQKAMQLAQKRGYPVALAKVVGGGVS</sequence>
<dbReference type="Gene3D" id="3.50.50.60">
    <property type="entry name" value="FAD/NAD(P)-binding domain"/>
    <property type="match status" value="1"/>
</dbReference>
<keyword evidence="6" id="KW-1185">Reference proteome</keyword>
<evidence type="ECO:0000313" key="5">
    <source>
        <dbReference type="EMBL" id="SJZ42850.1"/>
    </source>
</evidence>
<accession>A0A1T4KKC0</accession>
<keyword evidence="3" id="KW-0560">Oxidoreductase</keyword>
<reference evidence="6" key="1">
    <citation type="submission" date="2017-02" db="EMBL/GenBank/DDBJ databases">
        <authorList>
            <person name="Varghese N."/>
            <person name="Submissions S."/>
        </authorList>
    </citation>
    <scope>NUCLEOTIDE SEQUENCE [LARGE SCALE GENOMIC DNA]</scope>
    <source>
        <strain evidence="6">DSM 19608</strain>
    </source>
</reference>
<dbReference type="EMBL" id="FUXB01000001">
    <property type="protein sequence ID" value="SJZ42850.1"/>
    <property type="molecule type" value="Genomic_DNA"/>
</dbReference>
<evidence type="ECO:0000256" key="1">
    <source>
        <dbReference type="ARBA" id="ARBA00001974"/>
    </source>
</evidence>
<comment type="cofactor">
    <cofactor evidence="1">
        <name>FAD</name>
        <dbReference type="ChEBI" id="CHEBI:57692"/>
    </cofactor>
</comment>
<organism evidence="5 6">
    <name type="scientific">Vibrio cincinnatiensis DSM 19608</name>
    <dbReference type="NCBI Taxonomy" id="1123491"/>
    <lineage>
        <taxon>Bacteria</taxon>
        <taxon>Pseudomonadati</taxon>
        <taxon>Pseudomonadota</taxon>
        <taxon>Gammaproteobacteria</taxon>
        <taxon>Vibrionales</taxon>
        <taxon>Vibrionaceae</taxon>
        <taxon>Vibrio</taxon>
    </lineage>
</organism>
<dbReference type="GO" id="GO:0016491">
    <property type="term" value="F:oxidoreductase activity"/>
    <property type="evidence" value="ECO:0007669"/>
    <property type="project" value="UniProtKB-KW"/>
</dbReference>